<feature type="domain" description="Xylanolytic transcriptional activator regulatory" evidence="9">
    <location>
        <begin position="173"/>
        <end position="246"/>
    </location>
</feature>
<keyword evidence="7" id="KW-0539">Nucleus</keyword>
<protein>
    <recommendedName>
        <fullName evidence="9">Xylanolytic transcriptional activator regulatory domain-containing protein</fullName>
    </recommendedName>
</protein>
<dbReference type="GO" id="GO:0008270">
    <property type="term" value="F:zinc ion binding"/>
    <property type="evidence" value="ECO:0007669"/>
    <property type="project" value="InterPro"/>
</dbReference>
<organism evidence="10 11">
    <name type="scientific">Fusarium sarcochroum</name>
    <dbReference type="NCBI Taxonomy" id="1208366"/>
    <lineage>
        <taxon>Eukaryota</taxon>
        <taxon>Fungi</taxon>
        <taxon>Dikarya</taxon>
        <taxon>Ascomycota</taxon>
        <taxon>Pezizomycotina</taxon>
        <taxon>Sordariomycetes</taxon>
        <taxon>Hypocreomycetidae</taxon>
        <taxon>Hypocreales</taxon>
        <taxon>Nectriaceae</taxon>
        <taxon>Fusarium</taxon>
        <taxon>Fusarium lateritium species complex</taxon>
    </lineage>
</organism>
<dbReference type="SMART" id="SM00906">
    <property type="entry name" value="Fungal_trans"/>
    <property type="match status" value="1"/>
</dbReference>
<dbReference type="OrthoDB" id="25921at2759"/>
<dbReference type="InterPro" id="IPR052202">
    <property type="entry name" value="Yeast_MetPath_Reg"/>
</dbReference>
<dbReference type="Proteomes" id="UP000622797">
    <property type="component" value="Unassembled WGS sequence"/>
</dbReference>
<proteinExistence type="predicted"/>
<keyword evidence="8" id="KW-0732">Signal</keyword>
<evidence type="ECO:0000256" key="1">
    <source>
        <dbReference type="ARBA" id="ARBA00004123"/>
    </source>
</evidence>
<sequence length="503" mass="57632">MLITLILVGSAAGSTFARIFFKQLNLVPSWTGQKGNSLEQPLSEATAALPPQPIARSLLNIYIARVHIWWPFLQLPYLRRVFQHIYEDPRQCTDQEKFVVFIVLALGSCQLTLKDNQSPAMMDLNDPNSYFQTTLRFFNNFHTHPRDLFGIQAVLLLAIWMLDSSRSSHNNDLWQLSRYIMSAAIEAGLHRHNTDWGFTPEELEIRNRTWWCAYNLERQVAGLTGRVLSIRDHAIHALLPNPSTFDSLSTAESSIAPIFHKHTIEVVRHMIVLRRISGRILESIYIARGPNGTAMDTTFQQICATSDQIRRDLELWEQQLESMTLKPSHRRPLLWFHLVKWPHIAPRLLLLQLTNGLRSLQSMAFQQYVDVSDSFMTSSWLDWLLFTAIDLINRGVSHMKASYLERYRDLFQAVRNKVYAKTIFTNISSSESTTMNSNLSPGDVDTMSHNLIFDPDDDMIYSMGDGVEAYVNQVNEFLDGGGFNVDEALDAWYDALMGEIQSN</sequence>
<evidence type="ECO:0000256" key="7">
    <source>
        <dbReference type="ARBA" id="ARBA00023242"/>
    </source>
</evidence>
<feature type="signal peptide" evidence="8">
    <location>
        <begin position="1"/>
        <end position="17"/>
    </location>
</feature>
<dbReference type="InterPro" id="IPR007219">
    <property type="entry name" value="XnlR_reg_dom"/>
</dbReference>
<name>A0A8H4U3U3_9HYPO</name>
<accession>A0A8H4U3U3</accession>
<evidence type="ECO:0000256" key="4">
    <source>
        <dbReference type="ARBA" id="ARBA00023015"/>
    </source>
</evidence>
<evidence type="ECO:0000256" key="2">
    <source>
        <dbReference type="ARBA" id="ARBA00022723"/>
    </source>
</evidence>
<gene>
    <name evidence="10" type="ORF">FSARC_3568</name>
</gene>
<keyword evidence="4" id="KW-0805">Transcription regulation</keyword>
<reference evidence="10" key="1">
    <citation type="journal article" date="2020" name="BMC Genomics">
        <title>Correction to: Identification and distribution of gene clusters required for synthesis of sphingolipid metabolism inhibitors in diverse species of the filamentous fungus Fusarium.</title>
        <authorList>
            <person name="Kim H.S."/>
            <person name="Lohmar J.M."/>
            <person name="Busman M."/>
            <person name="Brown D.W."/>
            <person name="Naumann T.A."/>
            <person name="Divon H.H."/>
            <person name="Lysoe E."/>
            <person name="Uhlig S."/>
            <person name="Proctor R.H."/>
        </authorList>
    </citation>
    <scope>NUCLEOTIDE SEQUENCE</scope>
    <source>
        <strain evidence="10">NRRL 20472</strain>
    </source>
</reference>
<keyword evidence="3" id="KW-0862">Zinc</keyword>
<dbReference type="Pfam" id="PF04082">
    <property type="entry name" value="Fungal_trans"/>
    <property type="match status" value="1"/>
</dbReference>
<comment type="subcellular location">
    <subcellularLocation>
        <location evidence="1">Nucleus</location>
    </subcellularLocation>
</comment>
<dbReference type="GO" id="GO:0000981">
    <property type="term" value="F:DNA-binding transcription factor activity, RNA polymerase II-specific"/>
    <property type="evidence" value="ECO:0007669"/>
    <property type="project" value="TreeGrafter"/>
</dbReference>
<comment type="caution">
    <text evidence="10">The sequence shown here is derived from an EMBL/GenBank/DDBJ whole genome shotgun (WGS) entry which is preliminary data.</text>
</comment>
<evidence type="ECO:0000256" key="5">
    <source>
        <dbReference type="ARBA" id="ARBA00023125"/>
    </source>
</evidence>
<dbReference type="AlphaFoldDB" id="A0A8H4U3U3"/>
<reference evidence="10" key="2">
    <citation type="submission" date="2020-05" db="EMBL/GenBank/DDBJ databases">
        <authorList>
            <person name="Kim H.-S."/>
            <person name="Proctor R.H."/>
            <person name="Brown D.W."/>
        </authorList>
    </citation>
    <scope>NUCLEOTIDE SEQUENCE</scope>
    <source>
        <strain evidence="10">NRRL 20472</strain>
    </source>
</reference>
<dbReference type="PANTHER" id="PTHR47782">
    <property type="entry name" value="ZN(II)2CYS6 TRANSCRIPTION FACTOR (EUROFUNG)-RELATED"/>
    <property type="match status" value="1"/>
</dbReference>
<evidence type="ECO:0000256" key="3">
    <source>
        <dbReference type="ARBA" id="ARBA00022833"/>
    </source>
</evidence>
<evidence type="ECO:0000256" key="8">
    <source>
        <dbReference type="SAM" id="SignalP"/>
    </source>
</evidence>
<keyword evidence="5" id="KW-0238">DNA-binding</keyword>
<feature type="chain" id="PRO_5034273540" description="Xylanolytic transcriptional activator regulatory domain-containing protein" evidence="8">
    <location>
        <begin position="18"/>
        <end position="503"/>
    </location>
</feature>
<evidence type="ECO:0000313" key="11">
    <source>
        <dbReference type="Proteomes" id="UP000622797"/>
    </source>
</evidence>
<keyword evidence="6" id="KW-0804">Transcription</keyword>
<dbReference type="CDD" id="cd12148">
    <property type="entry name" value="fungal_TF_MHR"/>
    <property type="match status" value="1"/>
</dbReference>
<dbReference type="GO" id="GO:0006351">
    <property type="term" value="P:DNA-templated transcription"/>
    <property type="evidence" value="ECO:0007669"/>
    <property type="project" value="InterPro"/>
</dbReference>
<dbReference type="EMBL" id="JABEXW010000171">
    <property type="protein sequence ID" value="KAF4969192.1"/>
    <property type="molecule type" value="Genomic_DNA"/>
</dbReference>
<dbReference type="GO" id="GO:0045944">
    <property type="term" value="P:positive regulation of transcription by RNA polymerase II"/>
    <property type="evidence" value="ECO:0007669"/>
    <property type="project" value="TreeGrafter"/>
</dbReference>
<keyword evidence="2" id="KW-0479">Metal-binding</keyword>
<keyword evidence="11" id="KW-1185">Reference proteome</keyword>
<evidence type="ECO:0000256" key="6">
    <source>
        <dbReference type="ARBA" id="ARBA00023163"/>
    </source>
</evidence>
<dbReference type="GO" id="GO:0005634">
    <property type="term" value="C:nucleus"/>
    <property type="evidence" value="ECO:0007669"/>
    <property type="project" value="UniProtKB-SubCell"/>
</dbReference>
<evidence type="ECO:0000259" key="9">
    <source>
        <dbReference type="SMART" id="SM00906"/>
    </source>
</evidence>
<dbReference type="GO" id="GO:0043565">
    <property type="term" value="F:sequence-specific DNA binding"/>
    <property type="evidence" value="ECO:0007669"/>
    <property type="project" value="TreeGrafter"/>
</dbReference>
<dbReference type="PANTHER" id="PTHR47782:SF12">
    <property type="entry name" value="ZN(II)2CYS6 TRANSCRIPTION FACTOR (EUROFUNG)"/>
    <property type="match status" value="1"/>
</dbReference>
<evidence type="ECO:0000313" key="10">
    <source>
        <dbReference type="EMBL" id="KAF4969192.1"/>
    </source>
</evidence>